<accession>A0A1G4X112</accession>
<name>A0A1G4X112_9MYCO</name>
<dbReference type="PANTHER" id="PTHR21310:SF40">
    <property type="entry name" value="AMINOGLYCOSIDE PHOSPHOTRANSFERASE DOMAIN-CONTAINING PROTEIN-RELATED"/>
    <property type="match status" value="1"/>
</dbReference>
<keyword evidence="2" id="KW-0808">Transferase</keyword>
<proteinExistence type="predicted"/>
<gene>
    <name evidence="2" type="ORF">SAMN02799620_06023</name>
</gene>
<dbReference type="CDD" id="cd05154">
    <property type="entry name" value="ACAD10_11_N-like"/>
    <property type="match status" value="1"/>
</dbReference>
<dbReference type="STRING" id="1502745.SAMN02799620_06023"/>
<dbReference type="AlphaFoldDB" id="A0A1G4X112"/>
<evidence type="ECO:0000313" key="3">
    <source>
        <dbReference type="Proteomes" id="UP000199707"/>
    </source>
</evidence>
<dbReference type="Gene3D" id="3.90.1200.10">
    <property type="match status" value="1"/>
</dbReference>
<feature type="domain" description="Aminoglycoside phosphotransferase" evidence="1">
    <location>
        <begin position="38"/>
        <end position="260"/>
    </location>
</feature>
<organism evidence="2 3">
    <name type="scientific">Mycolicibacterium fluoranthenivorans</name>
    <dbReference type="NCBI Taxonomy" id="258505"/>
    <lineage>
        <taxon>Bacteria</taxon>
        <taxon>Bacillati</taxon>
        <taxon>Actinomycetota</taxon>
        <taxon>Actinomycetes</taxon>
        <taxon>Mycobacteriales</taxon>
        <taxon>Mycobacteriaceae</taxon>
        <taxon>Mycolicibacterium</taxon>
    </lineage>
</organism>
<dbReference type="Proteomes" id="UP000199707">
    <property type="component" value="Unassembled WGS sequence"/>
</dbReference>
<evidence type="ECO:0000313" key="2">
    <source>
        <dbReference type="EMBL" id="SCX33652.1"/>
    </source>
</evidence>
<protein>
    <submittedName>
        <fullName evidence="2">Predicted kinase, aminoglycoside phosphotransferase (APT) family</fullName>
    </submittedName>
</protein>
<dbReference type="SUPFAM" id="SSF56112">
    <property type="entry name" value="Protein kinase-like (PK-like)"/>
    <property type="match status" value="1"/>
</dbReference>
<sequence length="353" mass="37880">MVLHESTPPISAPGMWTDPPATAEWLERHVAEITSPVTIQRVGIGQSNITTLVTDNVGRQWVMREPPPGDTAGKAHDVVREARILAALADTDVPVPRVVGTGTTPSGSPFLVMERVAGAPLESEADARALAPGQRRDLGVAVAETLGHLHRLDPARLGIAASSSPYLVRQLRRVSAAWERVGAASRHDRDWQAVCRGLSQRLPQRSPEVIMHGDYRLSNLLVSGGRITAVLDWELCTVGDPFADLAWLLDDWRPAEEAAIVMPSPTRAGGFPDRDDMVAVYRDITGFAVDDLDYYRAFSQWRAASLLEGVRARRLAGVMGSHAAVDPTALEHSIGVLLTSAAGHLAGNACAGS</sequence>
<dbReference type="InterPro" id="IPR011009">
    <property type="entry name" value="Kinase-like_dom_sf"/>
</dbReference>
<dbReference type="PANTHER" id="PTHR21310">
    <property type="entry name" value="AMINOGLYCOSIDE PHOSPHOTRANSFERASE-RELATED-RELATED"/>
    <property type="match status" value="1"/>
</dbReference>
<dbReference type="GO" id="GO:0016301">
    <property type="term" value="F:kinase activity"/>
    <property type="evidence" value="ECO:0007669"/>
    <property type="project" value="UniProtKB-KW"/>
</dbReference>
<dbReference type="InterPro" id="IPR002575">
    <property type="entry name" value="Aminoglycoside_PTrfase"/>
</dbReference>
<evidence type="ECO:0000259" key="1">
    <source>
        <dbReference type="Pfam" id="PF01636"/>
    </source>
</evidence>
<dbReference type="EMBL" id="FMUB01000018">
    <property type="protein sequence ID" value="SCX33652.1"/>
    <property type="molecule type" value="Genomic_DNA"/>
</dbReference>
<dbReference type="InterPro" id="IPR041726">
    <property type="entry name" value="ACAD10_11_N"/>
</dbReference>
<dbReference type="Gene3D" id="3.30.200.20">
    <property type="entry name" value="Phosphorylase Kinase, domain 1"/>
    <property type="match status" value="1"/>
</dbReference>
<reference evidence="3" key="1">
    <citation type="submission" date="2016-10" db="EMBL/GenBank/DDBJ databases">
        <authorList>
            <person name="Varghese N."/>
            <person name="Submissions S."/>
        </authorList>
    </citation>
    <scope>NUCLEOTIDE SEQUENCE [LARGE SCALE GENOMIC DNA]</scope>
    <source>
        <strain evidence="3">UNC267MFSha1.1M11</strain>
    </source>
</reference>
<dbReference type="InterPro" id="IPR051678">
    <property type="entry name" value="AGP_Transferase"/>
</dbReference>
<dbReference type="Pfam" id="PF01636">
    <property type="entry name" value="APH"/>
    <property type="match status" value="1"/>
</dbReference>
<keyword evidence="2" id="KW-0418">Kinase</keyword>